<evidence type="ECO:0000313" key="3">
    <source>
        <dbReference type="Proteomes" id="UP000002027"/>
    </source>
</evidence>
<reference evidence="3" key="1">
    <citation type="submission" date="2009-11" db="EMBL/GenBank/DDBJ databases">
        <title>The complete chromosome 1 of Sphaerobacter thermophilus DSM 20745.</title>
        <authorList>
            <person name="Lucas S."/>
            <person name="Copeland A."/>
            <person name="Lapidus A."/>
            <person name="Glavina del Rio T."/>
            <person name="Dalin E."/>
            <person name="Tice H."/>
            <person name="Bruce D."/>
            <person name="Goodwin L."/>
            <person name="Pitluck S."/>
            <person name="Kyrpides N."/>
            <person name="Mavromatis K."/>
            <person name="Ivanova N."/>
            <person name="Mikhailova N."/>
            <person name="LaButti K.M."/>
            <person name="Clum A."/>
            <person name="Sun H.I."/>
            <person name="Brettin T."/>
            <person name="Detter J.C."/>
            <person name="Han C."/>
            <person name="Larimer F."/>
            <person name="Land M."/>
            <person name="Hauser L."/>
            <person name="Markowitz V."/>
            <person name="Cheng J.F."/>
            <person name="Hugenholtz P."/>
            <person name="Woyke T."/>
            <person name="Wu D."/>
            <person name="Steenblock K."/>
            <person name="Schneider S."/>
            <person name="Pukall R."/>
            <person name="Goeker M."/>
            <person name="Klenk H.P."/>
            <person name="Eisen J.A."/>
        </authorList>
    </citation>
    <scope>NUCLEOTIDE SEQUENCE [LARGE SCALE GENOMIC DNA]</scope>
    <source>
        <strain evidence="3">ATCC 49802 / DSM 20745 / S 6022</strain>
    </source>
</reference>
<protein>
    <submittedName>
        <fullName evidence="2">Uncharacterized protein</fullName>
    </submittedName>
</protein>
<dbReference type="EMBL" id="CP001823">
    <property type="protein sequence ID" value="ACZ39164.1"/>
    <property type="molecule type" value="Genomic_DNA"/>
</dbReference>
<dbReference type="Proteomes" id="UP000002027">
    <property type="component" value="Chromosome 1"/>
</dbReference>
<organism evidence="2 3">
    <name type="scientific">Sphaerobacter thermophilus (strain ATCC 49802 / DSM 20745 / KCCM 41009 / NCIMB 13125 / S 6022)</name>
    <dbReference type="NCBI Taxonomy" id="479434"/>
    <lineage>
        <taxon>Bacteria</taxon>
        <taxon>Pseudomonadati</taxon>
        <taxon>Thermomicrobiota</taxon>
        <taxon>Thermomicrobia</taxon>
        <taxon>Sphaerobacterales</taxon>
        <taxon>Sphaerobacterineae</taxon>
        <taxon>Sphaerobacteraceae</taxon>
        <taxon>Sphaerobacter</taxon>
    </lineage>
</organism>
<dbReference type="KEGG" id="sti:Sthe_1730"/>
<keyword evidence="1" id="KW-1133">Transmembrane helix</keyword>
<dbReference type="RefSeq" id="WP_012872210.1">
    <property type="nucleotide sequence ID" value="NC_013523.1"/>
</dbReference>
<dbReference type="HOGENOM" id="CLU_2371349_0_0_0"/>
<dbReference type="InParanoid" id="D1C4J7"/>
<keyword evidence="1" id="KW-0812">Transmembrane</keyword>
<evidence type="ECO:0000313" key="2">
    <source>
        <dbReference type="EMBL" id="ACZ39164.1"/>
    </source>
</evidence>
<feature type="transmembrane region" description="Helical" evidence="1">
    <location>
        <begin position="12"/>
        <end position="36"/>
    </location>
</feature>
<sequence>MDHGHSGSDDGPGAGAFIAILVGFKLWTLLLILLVATSWGTVGFLAATHVLWIMVGMVALWGPALLWYRLIRMRRRRRELQRAEWEVEDTQRTRH</sequence>
<dbReference type="eggNOG" id="ENOG50322UT">
    <property type="taxonomic scope" value="Bacteria"/>
</dbReference>
<feature type="transmembrane region" description="Helical" evidence="1">
    <location>
        <begin position="42"/>
        <end position="68"/>
    </location>
</feature>
<name>D1C4J7_SPHTD</name>
<keyword evidence="3" id="KW-1185">Reference proteome</keyword>
<accession>D1C4J7</accession>
<keyword evidence="1" id="KW-0472">Membrane</keyword>
<reference evidence="2 3" key="2">
    <citation type="journal article" date="2010" name="Stand. Genomic Sci.">
        <title>Complete genome sequence of Desulfohalobium retbaense type strain (HR(100)).</title>
        <authorList>
            <person name="Spring S."/>
            <person name="Nolan M."/>
            <person name="Lapidus A."/>
            <person name="Glavina Del Rio T."/>
            <person name="Copeland A."/>
            <person name="Tice H."/>
            <person name="Cheng J.F."/>
            <person name="Lucas S."/>
            <person name="Land M."/>
            <person name="Chen F."/>
            <person name="Bruce D."/>
            <person name="Goodwin L."/>
            <person name="Pitluck S."/>
            <person name="Ivanova N."/>
            <person name="Mavromatis K."/>
            <person name="Mikhailova N."/>
            <person name="Pati A."/>
            <person name="Chen A."/>
            <person name="Palaniappan K."/>
            <person name="Hauser L."/>
            <person name="Chang Y.J."/>
            <person name="Jeffries C.D."/>
            <person name="Munk C."/>
            <person name="Kiss H."/>
            <person name="Chain P."/>
            <person name="Han C."/>
            <person name="Brettin T."/>
            <person name="Detter J.C."/>
            <person name="Schuler E."/>
            <person name="Goker M."/>
            <person name="Rohde M."/>
            <person name="Bristow J."/>
            <person name="Eisen J.A."/>
            <person name="Markowitz V."/>
            <person name="Hugenholtz P."/>
            <person name="Kyrpides N.C."/>
            <person name="Klenk H.P."/>
        </authorList>
    </citation>
    <scope>NUCLEOTIDE SEQUENCE [LARGE SCALE GENOMIC DNA]</scope>
    <source>
        <strain evidence="3">ATCC 49802 / DSM 20745 / S 6022</strain>
    </source>
</reference>
<dbReference type="AlphaFoldDB" id="D1C4J7"/>
<evidence type="ECO:0000256" key="1">
    <source>
        <dbReference type="SAM" id="Phobius"/>
    </source>
</evidence>
<proteinExistence type="predicted"/>
<gene>
    <name evidence="2" type="ordered locus">Sthe_1730</name>
</gene>